<evidence type="ECO:0000313" key="2">
    <source>
        <dbReference type="EMBL" id="KKN99044.1"/>
    </source>
</evidence>
<dbReference type="AlphaFoldDB" id="A0A0F9V4X1"/>
<proteinExistence type="predicted"/>
<sequence length="70" mass="8557">MSVDIKFLGFFWLSVVLMFPISLKRKNTYWEYCTFLFSFPTGKGDWYFGWEWNSSEVCLMFGPWTWEKML</sequence>
<accession>A0A0F9V4X1</accession>
<name>A0A0F9V4X1_9ZZZZ</name>
<keyword evidence="1" id="KW-0472">Membrane</keyword>
<feature type="transmembrane region" description="Helical" evidence="1">
    <location>
        <begin position="6"/>
        <end position="23"/>
    </location>
</feature>
<dbReference type="EMBL" id="LAZR01000049">
    <property type="protein sequence ID" value="KKN99044.1"/>
    <property type="molecule type" value="Genomic_DNA"/>
</dbReference>
<comment type="caution">
    <text evidence="2">The sequence shown here is derived from an EMBL/GenBank/DDBJ whole genome shotgun (WGS) entry which is preliminary data.</text>
</comment>
<organism evidence="2">
    <name type="scientific">marine sediment metagenome</name>
    <dbReference type="NCBI Taxonomy" id="412755"/>
    <lineage>
        <taxon>unclassified sequences</taxon>
        <taxon>metagenomes</taxon>
        <taxon>ecological metagenomes</taxon>
    </lineage>
</organism>
<reference evidence="2" key="1">
    <citation type="journal article" date="2015" name="Nature">
        <title>Complex archaea that bridge the gap between prokaryotes and eukaryotes.</title>
        <authorList>
            <person name="Spang A."/>
            <person name="Saw J.H."/>
            <person name="Jorgensen S.L."/>
            <person name="Zaremba-Niedzwiedzka K."/>
            <person name="Martijn J."/>
            <person name="Lind A.E."/>
            <person name="van Eijk R."/>
            <person name="Schleper C."/>
            <person name="Guy L."/>
            <person name="Ettema T.J."/>
        </authorList>
    </citation>
    <scope>NUCLEOTIDE SEQUENCE</scope>
</reference>
<protein>
    <submittedName>
        <fullName evidence="2">Uncharacterized protein</fullName>
    </submittedName>
</protein>
<gene>
    <name evidence="2" type="ORF">LCGC14_0142890</name>
</gene>
<keyword evidence="1" id="KW-1133">Transmembrane helix</keyword>
<evidence type="ECO:0000256" key="1">
    <source>
        <dbReference type="SAM" id="Phobius"/>
    </source>
</evidence>
<keyword evidence="1" id="KW-0812">Transmembrane</keyword>